<dbReference type="PANTHER" id="PTHR30399:SF1">
    <property type="entry name" value="UTP PYROPHOSPHATASE"/>
    <property type="match status" value="1"/>
</dbReference>
<dbReference type="Gene3D" id="3.30.2010.10">
    <property type="entry name" value="Metalloproteases ('zincins'), catalytic domain"/>
    <property type="match status" value="1"/>
</dbReference>
<sequence>MQSVKSDEKLPEIKMVRHARAKNLRLRVDPTGIRLTVPLFCSQRQIQMFLNQSEQWLIETWEKQQKQSPKYSEFPEHLQLFYHSKPFSVIQQSQRMIFKFDWENNILHVKNDQIERALQSAVLSYSKEFLPIFLNEISREIGLSFRDCSIRKPKTRWGSCSSQHDIMLNAGLVLMPEYLVRSVCIHELVHTVHFDHSAVFWAEVEKHDPNYLENRRQLKNNQLPAWWYVK</sequence>
<comment type="caution">
    <text evidence="2">The sequence shown here is derived from an EMBL/GenBank/DDBJ whole genome shotgun (WGS) entry which is preliminary data.</text>
</comment>
<dbReference type="PANTHER" id="PTHR30399">
    <property type="entry name" value="UNCHARACTERIZED PROTEIN YGJP"/>
    <property type="match status" value="1"/>
</dbReference>
<evidence type="ECO:0000259" key="1">
    <source>
        <dbReference type="Pfam" id="PF01863"/>
    </source>
</evidence>
<feature type="domain" description="YgjP-like metallopeptidase" evidence="1">
    <location>
        <begin position="22"/>
        <end position="220"/>
    </location>
</feature>
<evidence type="ECO:0000313" key="2">
    <source>
        <dbReference type="EMBL" id="MCU4396315.1"/>
    </source>
</evidence>
<protein>
    <submittedName>
        <fullName evidence="2">M48 family metallopeptidase</fullName>
    </submittedName>
</protein>
<accession>A0AAW5RB56</accession>
<dbReference type="InterPro" id="IPR053136">
    <property type="entry name" value="UTP_pyrophosphatase-like"/>
</dbReference>
<proteinExistence type="predicted"/>
<dbReference type="Pfam" id="PF01863">
    <property type="entry name" value="YgjP-like"/>
    <property type="match status" value="1"/>
</dbReference>
<dbReference type="EMBL" id="JAHPRE010000014">
    <property type="protein sequence ID" value="MCU4396315.1"/>
    <property type="molecule type" value="Genomic_DNA"/>
</dbReference>
<name>A0AAW5RB56_ACIJU</name>
<organism evidence="2 3">
    <name type="scientific">Acinetobacter junii</name>
    <dbReference type="NCBI Taxonomy" id="40215"/>
    <lineage>
        <taxon>Bacteria</taxon>
        <taxon>Pseudomonadati</taxon>
        <taxon>Pseudomonadota</taxon>
        <taxon>Gammaproteobacteria</taxon>
        <taxon>Moraxellales</taxon>
        <taxon>Moraxellaceae</taxon>
        <taxon>Acinetobacter</taxon>
    </lineage>
</organism>
<gene>
    <name evidence="2" type="ORF">KTH64_04870</name>
</gene>
<dbReference type="RefSeq" id="WP_262578826.1">
    <property type="nucleotide sequence ID" value="NZ_JAHPRE010000014.1"/>
</dbReference>
<dbReference type="AlphaFoldDB" id="A0AAW5RB56"/>
<dbReference type="CDD" id="cd07344">
    <property type="entry name" value="M48_yhfN_like"/>
    <property type="match status" value="1"/>
</dbReference>
<dbReference type="Proteomes" id="UP001208534">
    <property type="component" value="Unassembled WGS sequence"/>
</dbReference>
<evidence type="ECO:0000313" key="3">
    <source>
        <dbReference type="Proteomes" id="UP001208534"/>
    </source>
</evidence>
<dbReference type="InterPro" id="IPR002725">
    <property type="entry name" value="YgjP-like_metallopeptidase"/>
</dbReference>
<reference evidence="2" key="1">
    <citation type="submission" date="2021-06" db="EMBL/GenBank/DDBJ databases">
        <title>Propagation of a rapidly emergent carbapenem-resistant Acinetobacter baumannii lineage by various extra-hospital transmission networks.</title>
        <authorList>
            <person name="Calix J."/>
        </authorList>
    </citation>
    <scope>NUCLEOTIDE SEQUENCE</scope>
    <source>
        <strain evidence="2">WU_MDCI_Aw63</strain>
    </source>
</reference>